<reference evidence="1 2" key="1">
    <citation type="journal article" date="2015" name="Antonie Van Leeuwenhoek">
        <title>Thioclava indica sp. nov., isolated from surface seawater of the Indian Ocean.</title>
        <authorList>
            <person name="Liu Y."/>
            <person name="Lai Q."/>
            <person name="Du J."/>
            <person name="Xu H."/>
            <person name="Jiang L."/>
            <person name="Shao Z."/>
        </authorList>
    </citation>
    <scope>NUCLEOTIDE SEQUENCE [LARGE SCALE GENOMIC DNA]</scope>
    <source>
        <strain evidence="1 2">DT23-4</strain>
    </source>
</reference>
<keyword evidence="2" id="KW-1185">Reference proteome</keyword>
<evidence type="ECO:0000313" key="1">
    <source>
        <dbReference type="EMBL" id="KEO61809.1"/>
    </source>
</evidence>
<dbReference type="EMBL" id="AUNB01000001">
    <property type="protein sequence ID" value="KEO61809.1"/>
    <property type="molecule type" value="Genomic_DNA"/>
</dbReference>
<gene>
    <name evidence="1" type="ORF">DT23_02195</name>
</gene>
<comment type="caution">
    <text evidence="1">The sequence shown here is derived from an EMBL/GenBank/DDBJ whole genome shotgun (WGS) entry which is preliminary data.</text>
</comment>
<organism evidence="1 2">
    <name type="scientific">Thioclava indica</name>
    <dbReference type="NCBI Taxonomy" id="1353528"/>
    <lineage>
        <taxon>Bacteria</taxon>
        <taxon>Pseudomonadati</taxon>
        <taxon>Pseudomonadota</taxon>
        <taxon>Alphaproteobacteria</taxon>
        <taxon>Rhodobacterales</taxon>
        <taxon>Paracoccaceae</taxon>
        <taxon>Thioclava</taxon>
    </lineage>
</organism>
<dbReference type="STRING" id="1353528.DT23_02195"/>
<protein>
    <submittedName>
        <fullName evidence="1">Uncharacterized protein</fullName>
    </submittedName>
</protein>
<accession>A0A074JZA1</accession>
<sequence length="33" mass="3614">MRAKHSGFLRNAQGARAKNHALTAEIYLGARGF</sequence>
<dbReference type="AlphaFoldDB" id="A0A074JZA1"/>
<dbReference type="Proteomes" id="UP000027471">
    <property type="component" value="Unassembled WGS sequence"/>
</dbReference>
<evidence type="ECO:0000313" key="2">
    <source>
        <dbReference type="Proteomes" id="UP000027471"/>
    </source>
</evidence>
<name>A0A074JZA1_9RHOB</name>
<proteinExistence type="predicted"/>